<proteinExistence type="predicted"/>
<protein>
    <submittedName>
        <fullName evidence="2">Uncharacterized protein</fullName>
    </submittedName>
</protein>
<name>A0A7S1NFJ0_9EUGL</name>
<feature type="region of interest" description="Disordered" evidence="1">
    <location>
        <begin position="1"/>
        <end position="26"/>
    </location>
</feature>
<reference evidence="2" key="1">
    <citation type="submission" date="2021-01" db="EMBL/GenBank/DDBJ databases">
        <authorList>
            <person name="Corre E."/>
            <person name="Pelletier E."/>
            <person name="Niang G."/>
            <person name="Scheremetjew M."/>
            <person name="Finn R."/>
            <person name="Kale V."/>
            <person name="Holt S."/>
            <person name="Cochrane G."/>
            <person name="Meng A."/>
            <person name="Brown T."/>
            <person name="Cohen L."/>
        </authorList>
    </citation>
    <scope>NUCLEOTIDE SEQUENCE</scope>
    <source>
        <strain evidence="2">NIES-381</strain>
    </source>
</reference>
<sequence>MKAPPSRCSAGPSLSRPHVHDPEPEGKYSRLTLRLTSTGPQQSRAVFGWFSPGVPSQVHCNQALPTVHSECVFHVVFIYFSQADVEAEGLGLGKASKSRLVGWSWVQYGARGSSGGS</sequence>
<dbReference type="AlphaFoldDB" id="A0A7S1NFJ0"/>
<gene>
    <name evidence="2" type="ORF">EGYM00392_LOCUS26004</name>
</gene>
<dbReference type="EMBL" id="HBGA01069529">
    <property type="protein sequence ID" value="CAD9014898.1"/>
    <property type="molecule type" value="Transcribed_RNA"/>
</dbReference>
<evidence type="ECO:0000313" key="2">
    <source>
        <dbReference type="EMBL" id="CAD9014898.1"/>
    </source>
</evidence>
<evidence type="ECO:0000256" key="1">
    <source>
        <dbReference type="SAM" id="MobiDB-lite"/>
    </source>
</evidence>
<accession>A0A7S1NFJ0</accession>
<organism evidence="2">
    <name type="scientific">Eutreptiella gymnastica</name>
    <dbReference type="NCBI Taxonomy" id="73025"/>
    <lineage>
        <taxon>Eukaryota</taxon>
        <taxon>Discoba</taxon>
        <taxon>Euglenozoa</taxon>
        <taxon>Euglenida</taxon>
        <taxon>Spirocuta</taxon>
        <taxon>Euglenophyceae</taxon>
        <taxon>Eutreptiales</taxon>
        <taxon>Eutreptiaceae</taxon>
        <taxon>Eutreptiella</taxon>
    </lineage>
</organism>